<dbReference type="InterPro" id="IPR028889">
    <property type="entry name" value="USP"/>
</dbReference>
<dbReference type="EMBL" id="JH767211">
    <property type="protein sequence ID" value="EQC27284.1"/>
    <property type="molecule type" value="Genomic_DNA"/>
</dbReference>
<dbReference type="InterPro" id="IPR001394">
    <property type="entry name" value="Peptidase_C19_UCH"/>
</dbReference>
<protein>
    <recommendedName>
        <fullName evidence="2">USP domain-containing protein</fullName>
    </recommendedName>
</protein>
<feature type="region of interest" description="Disordered" evidence="1">
    <location>
        <begin position="1072"/>
        <end position="1118"/>
    </location>
</feature>
<evidence type="ECO:0000256" key="1">
    <source>
        <dbReference type="SAM" id="MobiDB-lite"/>
    </source>
</evidence>
<evidence type="ECO:0000259" key="2">
    <source>
        <dbReference type="PROSITE" id="PS50235"/>
    </source>
</evidence>
<dbReference type="VEuPathDB" id="FungiDB:SDRG_14905"/>
<dbReference type="PROSITE" id="PS00972">
    <property type="entry name" value="USP_1"/>
    <property type="match status" value="1"/>
</dbReference>
<dbReference type="PROSITE" id="PS50235">
    <property type="entry name" value="USP_3"/>
    <property type="match status" value="1"/>
</dbReference>
<dbReference type="AlphaFoldDB" id="T0PPB4"/>
<dbReference type="SUPFAM" id="SSF54001">
    <property type="entry name" value="Cysteine proteinases"/>
    <property type="match status" value="1"/>
</dbReference>
<name>T0PPB4_SAPDV</name>
<dbReference type="PANTHER" id="PTHR24006">
    <property type="entry name" value="UBIQUITIN CARBOXYL-TERMINAL HYDROLASE"/>
    <property type="match status" value="1"/>
</dbReference>
<dbReference type="OMA" id="HSTCAYM"/>
<organism evidence="3 4">
    <name type="scientific">Saprolegnia diclina (strain VS20)</name>
    <dbReference type="NCBI Taxonomy" id="1156394"/>
    <lineage>
        <taxon>Eukaryota</taxon>
        <taxon>Sar</taxon>
        <taxon>Stramenopiles</taxon>
        <taxon>Oomycota</taxon>
        <taxon>Saprolegniomycetes</taxon>
        <taxon>Saprolegniales</taxon>
        <taxon>Saprolegniaceae</taxon>
        <taxon>Saprolegnia</taxon>
    </lineage>
</organism>
<dbReference type="Pfam" id="PF00443">
    <property type="entry name" value="UCH"/>
    <property type="match status" value="1"/>
</dbReference>
<dbReference type="GO" id="GO:0005829">
    <property type="term" value="C:cytosol"/>
    <property type="evidence" value="ECO:0007669"/>
    <property type="project" value="TreeGrafter"/>
</dbReference>
<feature type="domain" description="USP" evidence="2">
    <location>
        <begin position="58"/>
        <end position="433"/>
    </location>
</feature>
<dbReference type="PANTHER" id="PTHR24006:SF702">
    <property type="entry name" value="UBIQUITIN CARBOXYL-TERMINAL HYDROLASE 47"/>
    <property type="match status" value="1"/>
</dbReference>
<dbReference type="Gene3D" id="3.90.70.10">
    <property type="entry name" value="Cysteine proteinases"/>
    <property type="match status" value="1"/>
</dbReference>
<dbReference type="RefSeq" id="XP_008619287.1">
    <property type="nucleotide sequence ID" value="XM_008621065.1"/>
</dbReference>
<dbReference type="GO" id="GO:0004843">
    <property type="term" value="F:cysteine-type deubiquitinase activity"/>
    <property type="evidence" value="ECO:0007669"/>
    <property type="project" value="InterPro"/>
</dbReference>
<dbReference type="eggNOG" id="KOG4598">
    <property type="taxonomic scope" value="Eukaryota"/>
</dbReference>
<feature type="compositionally biased region" description="Low complexity" evidence="1">
    <location>
        <begin position="1076"/>
        <end position="1090"/>
    </location>
</feature>
<evidence type="ECO:0000313" key="4">
    <source>
        <dbReference type="Proteomes" id="UP000030762"/>
    </source>
</evidence>
<dbReference type="InterPro" id="IPR038765">
    <property type="entry name" value="Papain-like_cys_pep_sf"/>
</dbReference>
<dbReference type="InterPro" id="IPR018200">
    <property type="entry name" value="USP_CS"/>
</dbReference>
<dbReference type="CDD" id="cd02659">
    <property type="entry name" value="peptidase_C19C"/>
    <property type="match status" value="1"/>
</dbReference>
<dbReference type="InterPro" id="IPR050164">
    <property type="entry name" value="Peptidase_C19"/>
</dbReference>
<accession>T0PPB4</accession>
<evidence type="ECO:0000313" key="3">
    <source>
        <dbReference type="EMBL" id="EQC27284.1"/>
    </source>
</evidence>
<proteinExistence type="predicted"/>
<dbReference type="PROSITE" id="PS00973">
    <property type="entry name" value="USP_2"/>
    <property type="match status" value="1"/>
</dbReference>
<feature type="region of interest" description="Disordered" evidence="1">
    <location>
        <begin position="307"/>
        <end position="329"/>
    </location>
</feature>
<dbReference type="GO" id="GO:0005634">
    <property type="term" value="C:nucleus"/>
    <property type="evidence" value="ECO:0007669"/>
    <property type="project" value="TreeGrafter"/>
</dbReference>
<dbReference type="GO" id="GO:0016579">
    <property type="term" value="P:protein deubiquitination"/>
    <property type="evidence" value="ECO:0007669"/>
    <property type="project" value="InterPro"/>
</dbReference>
<dbReference type="FunFam" id="3.90.70.10:FF:000145">
    <property type="entry name" value="Clan CA, family C19, ubiquitin hydrolase-like cysteine peptidase"/>
    <property type="match status" value="1"/>
</dbReference>
<sequence length="1118" mass="125977">MDRFRDVSTSPVREGLDDEDDVRPSSTAIVLHPAPYPTTTTTTTTSYAYAPPAPQRYRGLSNQGATCYMNSLLQTLYMTPEFRNRLYQSKLTATTDLDVNIPFQLQKLFANLQMSKERKAIDTKALTKSFGWNSSDVFQQHDVQELCRVLFDALEESFKGTPDEQMVNELYQGTLKDYVQCAKCGNESSRLDNFLDLSLVIRPFGSTQMMRSVEEAIEFFLKPEMLSGDNQWDCDKCASKQDAIKGLKFAKLPYLLSLQLKRFDFDYVTFNRIKLNNQVTFPKYLNMNTYDPTSGAIARKMSLERLELSEETPPPAPRRVSLDDTDDDEDAVRDTWHPDFDVDALAEDGPFVYELFSVLIHSGSAMGGHYYAYIKSFEDDSWYNFNDSNVSKITEAEVRTAWGPAASPVASSGNYYYRSSHSTCAYMLMYRQVDARRNGHFLPDDALPSFLQELIQADEVRRLEKEKEREERARLIPLKLFYDGSHKTLHVSKLLPLSDVVAQAQTLFGLDLPSDRARLRNYSEYTSLPLETYDGREMCSLAQLQIYAHCALYLEVRASVDEAWEAYDPTALQLLLRRYVPSTATTPEHFTEPPVSVQVPEEATLGDLIALLSTKFGIERDRLRVLQMSSSSYWSIVTTILNPNNDEATLQQTLRMDLKLRQGIELYVEECDNLMHWSLAKDHFEARAHLITLQVKTKEKTLLAAKGVDAKEGGMSWPFQVDRRENLQVLKDKLCAFFHLEHDAFKLCRNAEKGQELKAMDTSFKNLTLMDNSNVYVVLGTPLRVGEFSVQVHLFTPKATDEDEASVVLPPWMHTNELSLCTKLIVSSATPVADMKARILTALQATYPAAKYLRLRDLLSSRRLSRVLSDGLTLGEASALTLYENREFAVQILDAVDTLPSTHTLFSVVLFDRSTLRFGRRVEISFSPETPGIHWMDALLMELEKVFGIPGDAIQIAKPLQTSDVDVNDIQETPWIRRDEGLRFHNVPSLATYGDRLVVADARVPLKVLSKEESIALQVLIDQATDNEMLGIGGTPSAAAMHVYGPSLPSSGSSYYRGGYVKPKETALFIRTNKAPSGKSSSDSSVPVSPITGNDDDETPEDKEFARSGGADVFTDLH</sequence>
<feature type="region of interest" description="Disordered" evidence="1">
    <location>
        <begin position="1"/>
        <end position="25"/>
    </location>
</feature>
<dbReference type="Proteomes" id="UP000030762">
    <property type="component" value="Unassembled WGS sequence"/>
</dbReference>
<reference evidence="3 4" key="1">
    <citation type="submission" date="2012-04" db="EMBL/GenBank/DDBJ databases">
        <title>The Genome Sequence of Saprolegnia declina VS20.</title>
        <authorList>
            <consortium name="The Broad Institute Genome Sequencing Platform"/>
            <person name="Russ C."/>
            <person name="Nusbaum C."/>
            <person name="Tyler B."/>
            <person name="van West P."/>
            <person name="Dieguez-Uribeondo J."/>
            <person name="de Bruijn I."/>
            <person name="Tripathy S."/>
            <person name="Jiang R."/>
            <person name="Young S.K."/>
            <person name="Zeng Q."/>
            <person name="Gargeya S."/>
            <person name="Fitzgerald M."/>
            <person name="Haas B."/>
            <person name="Abouelleil A."/>
            <person name="Alvarado L."/>
            <person name="Arachchi H.M."/>
            <person name="Berlin A."/>
            <person name="Chapman S.B."/>
            <person name="Goldberg J."/>
            <person name="Griggs A."/>
            <person name="Gujja S."/>
            <person name="Hansen M."/>
            <person name="Howarth C."/>
            <person name="Imamovic A."/>
            <person name="Larimer J."/>
            <person name="McCowen C."/>
            <person name="Montmayeur A."/>
            <person name="Murphy C."/>
            <person name="Neiman D."/>
            <person name="Pearson M."/>
            <person name="Priest M."/>
            <person name="Roberts A."/>
            <person name="Saif S."/>
            <person name="Shea T."/>
            <person name="Sisk P."/>
            <person name="Sykes S."/>
            <person name="Wortman J."/>
            <person name="Nusbaum C."/>
            <person name="Birren B."/>
        </authorList>
    </citation>
    <scope>NUCLEOTIDE SEQUENCE [LARGE SCALE GENOMIC DNA]</scope>
    <source>
        <strain evidence="3 4">VS20</strain>
    </source>
</reference>
<dbReference type="GeneID" id="19955632"/>
<dbReference type="InParanoid" id="T0PPB4"/>
<gene>
    <name evidence="3" type="ORF">SDRG_14905</name>
</gene>
<dbReference type="STRING" id="1156394.T0PPB4"/>
<dbReference type="OrthoDB" id="289038at2759"/>
<keyword evidence="4" id="KW-1185">Reference proteome</keyword>